<comment type="caution">
    <text evidence="1">The sequence shown here is derived from an EMBL/GenBank/DDBJ whole genome shotgun (WGS) entry which is preliminary data.</text>
</comment>
<organism evidence="1 2">
    <name type="scientific">Purpureocillium lilacinum</name>
    <name type="common">Paecilomyces lilacinus</name>
    <dbReference type="NCBI Taxonomy" id="33203"/>
    <lineage>
        <taxon>Eukaryota</taxon>
        <taxon>Fungi</taxon>
        <taxon>Dikarya</taxon>
        <taxon>Ascomycota</taxon>
        <taxon>Pezizomycotina</taxon>
        <taxon>Sordariomycetes</taxon>
        <taxon>Hypocreomycetidae</taxon>
        <taxon>Hypocreales</taxon>
        <taxon>Ophiocordycipitaceae</taxon>
        <taxon>Purpureocillium</taxon>
    </lineage>
</organism>
<accession>A0ACC4E3E6</accession>
<proteinExistence type="predicted"/>
<dbReference type="EMBL" id="JBGNUJ010000003">
    <property type="protein sequence ID" value="KAL3962991.1"/>
    <property type="molecule type" value="Genomic_DNA"/>
</dbReference>
<name>A0ACC4E3E6_PURLI</name>
<keyword evidence="2" id="KW-1185">Reference proteome</keyword>
<dbReference type="Proteomes" id="UP001638806">
    <property type="component" value="Unassembled WGS sequence"/>
</dbReference>
<reference evidence="1" key="1">
    <citation type="submission" date="2024-12" db="EMBL/GenBank/DDBJ databases">
        <title>Comparative genomics and development of molecular markers within Purpureocillium lilacinum and among Purpureocillium species.</title>
        <authorList>
            <person name="Yeh Z.-Y."/>
            <person name="Ni N.-T."/>
            <person name="Lo P.-H."/>
            <person name="Mushyakhwo K."/>
            <person name="Lin C.-F."/>
            <person name="Nai Y.-S."/>
        </authorList>
    </citation>
    <scope>NUCLEOTIDE SEQUENCE</scope>
    <source>
        <strain evidence="1">NCHU-NPUST-175</strain>
    </source>
</reference>
<sequence>MCGVLRHTGEGVGRRSEVRVTMSSSWSDASNDLPPLTSVIRHGIRVTLGGTSLDRKLRDQSTIAMDDLRDIRRQISVLRDAAKNKRQRFWLQCAAMACRLPVARAAIGRASDRPAYLHPHESDRAPRTILELVQSMVHSPTVFDSATANYMHGLRVKN</sequence>
<evidence type="ECO:0000313" key="2">
    <source>
        <dbReference type="Proteomes" id="UP001638806"/>
    </source>
</evidence>
<protein>
    <submittedName>
        <fullName evidence="1">Uncharacterized protein</fullName>
    </submittedName>
</protein>
<evidence type="ECO:0000313" key="1">
    <source>
        <dbReference type="EMBL" id="KAL3962991.1"/>
    </source>
</evidence>
<gene>
    <name evidence="1" type="ORF">ACCO45_004514</name>
</gene>